<evidence type="ECO:0000256" key="10">
    <source>
        <dbReference type="ARBA" id="ARBA00025699"/>
    </source>
</evidence>
<comment type="similarity">
    <text evidence="2 12">Belongs to the RNA methyltransferase RsmE family.</text>
</comment>
<dbReference type="InterPro" id="IPR006700">
    <property type="entry name" value="RsmE"/>
</dbReference>
<dbReference type="InterPro" id="IPR046887">
    <property type="entry name" value="RsmE_PUA-like"/>
</dbReference>
<dbReference type="HOGENOM" id="CLU_067442_4_1_3"/>
<dbReference type="EC" id="2.1.1.193" evidence="3 12"/>
<accession>E0UAZ1</accession>
<comment type="function">
    <text evidence="10 12">Specifically methylates the N3 position of the uracil ring of uridine 1498 (m3U1498) in 16S rRNA. Acts on the fully assembled 30S ribosomal subunit.</text>
</comment>
<evidence type="ECO:0000259" key="13">
    <source>
        <dbReference type="Pfam" id="PF04452"/>
    </source>
</evidence>
<evidence type="ECO:0000256" key="2">
    <source>
        <dbReference type="ARBA" id="ARBA00005528"/>
    </source>
</evidence>
<keyword evidence="7 12" id="KW-0489">Methyltransferase</keyword>
<comment type="catalytic activity">
    <reaction evidence="11 12">
        <text>uridine(1498) in 16S rRNA + S-adenosyl-L-methionine = N(3)-methyluridine(1498) in 16S rRNA + S-adenosyl-L-homocysteine + H(+)</text>
        <dbReference type="Rhea" id="RHEA:42920"/>
        <dbReference type="Rhea" id="RHEA-COMP:10283"/>
        <dbReference type="Rhea" id="RHEA-COMP:10284"/>
        <dbReference type="ChEBI" id="CHEBI:15378"/>
        <dbReference type="ChEBI" id="CHEBI:57856"/>
        <dbReference type="ChEBI" id="CHEBI:59789"/>
        <dbReference type="ChEBI" id="CHEBI:65315"/>
        <dbReference type="ChEBI" id="CHEBI:74502"/>
        <dbReference type="EC" id="2.1.1.193"/>
    </reaction>
</comment>
<evidence type="ECO:0000256" key="1">
    <source>
        <dbReference type="ARBA" id="ARBA00004496"/>
    </source>
</evidence>
<keyword evidence="16" id="KW-1185">Reference proteome</keyword>
<protein>
    <recommendedName>
        <fullName evidence="4 12">Ribosomal RNA small subunit methyltransferase E</fullName>
        <ecNumber evidence="3 12">2.1.1.193</ecNumber>
    </recommendedName>
</protein>
<keyword evidence="8 12" id="KW-0808">Transferase</keyword>
<keyword evidence="6 12" id="KW-0698">rRNA processing</keyword>
<evidence type="ECO:0000256" key="12">
    <source>
        <dbReference type="PIRNR" id="PIRNR015601"/>
    </source>
</evidence>
<dbReference type="PIRSF" id="PIRSF015601">
    <property type="entry name" value="MTase_slr0722"/>
    <property type="match status" value="1"/>
</dbReference>
<evidence type="ECO:0000259" key="14">
    <source>
        <dbReference type="Pfam" id="PF20260"/>
    </source>
</evidence>
<gene>
    <name evidence="15" type="ordered locus">Cyan7822_3159</name>
</gene>
<feature type="domain" description="Ribosomal RNA small subunit methyltransferase E methyltransferase" evidence="13">
    <location>
        <begin position="68"/>
        <end position="229"/>
    </location>
</feature>
<evidence type="ECO:0000313" key="15">
    <source>
        <dbReference type="EMBL" id="ADN15113.1"/>
    </source>
</evidence>
<evidence type="ECO:0000313" key="16">
    <source>
        <dbReference type="Proteomes" id="UP000008206"/>
    </source>
</evidence>
<dbReference type="InterPro" id="IPR046886">
    <property type="entry name" value="RsmE_MTase_dom"/>
</dbReference>
<dbReference type="Gene3D" id="3.40.1280.10">
    <property type="match status" value="1"/>
</dbReference>
<dbReference type="EMBL" id="CP002198">
    <property type="protein sequence ID" value="ADN15113.1"/>
    <property type="molecule type" value="Genomic_DNA"/>
</dbReference>
<evidence type="ECO:0000256" key="6">
    <source>
        <dbReference type="ARBA" id="ARBA00022552"/>
    </source>
</evidence>
<dbReference type="Pfam" id="PF20260">
    <property type="entry name" value="PUA_4"/>
    <property type="match status" value="1"/>
</dbReference>
<dbReference type="InterPro" id="IPR029028">
    <property type="entry name" value="Alpha/beta_knot_MTases"/>
</dbReference>
<dbReference type="GO" id="GO:0070042">
    <property type="term" value="F:rRNA (uridine-N3-)-methyltransferase activity"/>
    <property type="evidence" value="ECO:0007669"/>
    <property type="project" value="TreeGrafter"/>
</dbReference>
<dbReference type="InterPro" id="IPR029026">
    <property type="entry name" value="tRNA_m1G_MTases_N"/>
</dbReference>
<evidence type="ECO:0000256" key="3">
    <source>
        <dbReference type="ARBA" id="ARBA00012328"/>
    </source>
</evidence>
<dbReference type="GO" id="GO:0005737">
    <property type="term" value="C:cytoplasm"/>
    <property type="evidence" value="ECO:0007669"/>
    <property type="project" value="UniProtKB-SubCell"/>
</dbReference>
<dbReference type="NCBIfam" id="NF008697">
    <property type="entry name" value="PRK11713.4-1"/>
    <property type="match status" value="1"/>
</dbReference>
<keyword evidence="9 12" id="KW-0949">S-adenosyl-L-methionine</keyword>
<dbReference type="PANTHER" id="PTHR30027:SF3">
    <property type="entry name" value="16S RRNA (URACIL(1498)-N(3))-METHYLTRANSFERASE"/>
    <property type="match status" value="1"/>
</dbReference>
<dbReference type="GO" id="GO:0070475">
    <property type="term" value="P:rRNA base methylation"/>
    <property type="evidence" value="ECO:0007669"/>
    <property type="project" value="TreeGrafter"/>
</dbReference>
<dbReference type="Pfam" id="PF04452">
    <property type="entry name" value="Methyltrans_RNA"/>
    <property type="match status" value="1"/>
</dbReference>
<dbReference type="NCBIfam" id="TIGR00046">
    <property type="entry name" value="RsmE family RNA methyltransferase"/>
    <property type="match status" value="1"/>
</dbReference>
<evidence type="ECO:0000256" key="9">
    <source>
        <dbReference type="ARBA" id="ARBA00022691"/>
    </source>
</evidence>
<dbReference type="OrthoDB" id="9815641at2"/>
<dbReference type="eggNOG" id="COG1385">
    <property type="taxonomic scope" value="Bacteria"/>
</dbReference>
<dbReference type="RefSeq" id="WP_013323206.1">
    <property type="nucleotide sequence ID" value="NC_014501.1"/>
</dbReference>
<comment type="subcellular location">
    <subcellularLocation>
        <location evidence="1 12">Cytoplasm</location>
    </subcellularLocation>
</comment>
<dbReference type="SUPFAM" id="SSF88697">
    <property type="entry name" value="PUA domain-like"/>
    <property type="match status" value="1"/>
</dbReference>
<organism evidence="15 16">
    <name type="scientific">Gloeothece verrucosa (strain PCC 7822)</name>
    <name type="common">Cyanothece sp. (strain PCC 7822)</name>
    <dbReference type="NCBI Taxonomy" id="497965"/>
    <lineage>
        <taxon>Bacteria</taxon>
        <taxon>Bacillati</taxon>
        <taxon>Cyanobacteriota</taxon>
        <taxon>Cyanophyceae</taxon>
        <taxon>Oscillatoriophycideae</taxon>
        <taxon>Chroococcales</taxon>
        <taxon>Aphanothecaceae</taxon>
        <taxon>Gloeothece</taxon>
        <taxon>Gloeothece verrucosa</taxon>
    </lineage>
</organism>
<dbReference type="PANTHER" id="PTHR30027">
    <property type="entry name" value="RIBOSOMAL RNA SMALL SUBUNIT METHYLTRANSFERASE E"/>
    <property type="match status" value="1"/>
</dbReference>
<reference evidence="16" key="1">
    <citation type="journal article" date="2011" name="MBio">
        <title>Novel metabolic attributes of the genus Cyanothece, comprising a group of unicellular nitrogen-fixing Cyanobacteria.</title>
        <authorList>
            <person name="Bandyopadhyay A."/>
            <person name="Elvitigala T."/>
            <person name="Welsh E."/>
            <person name="Stockel J."/>
            <person name="Liberton M."/>
            <person name="Min H."/>
            <person name="Sherman L.A."/>
            <person name="Pakrasi H.B."/>
        </authorList>
    </citation>
    <scope>NUCLEOTIDE SEQUENCE [LARGE SCALE GENOMIC DNA]</scope>
    <source>
        <strain evidence="16">PCC 7822</strain>
    </source>
</reference>
<evidence type="ECO:0000256" key="5">
    <source>
        <dbReference type="ARBA" id="ARBA00022490"/>
    </source>
</evidence>
<feature type="domain" description="Ribosomal RNA small subunit methyltransferase E PUA-like" evidence="14">
    <location>
        <begin position="18"/>
        <end position="56"/>
    </location>
</feature>
<evidence type="ECO:0000256" key="8">
    <source>
        <dbReference type="ARBA" id="ARBA00022679"/>
    </source>
</evidence>
<keyword evidence="5 12" id="KW-0963">Cytoplasm</keyword>
<name>E0UAZ1_GLOV7</name>
<dbReference type="AlphaFoldDB" id="E0UAZ1"/>
<dbReference type="SUPFAM" id="SSF75217">
    <property type="entry name" value="alpha/beta knot"/>
    <property type="match status" value="1"/>
</dbReference>
<dbReference type="KEGG" id="cyj:Cyan7822_3159"/>
<dbReference type="Proteomes" id="UP000008206">
    <property type="component" value="Chromosome"/>
</dbReference>
<sequence>MYRLVIEPTQQQQEWVNLTHDQQHYLKRVLRLKDGDPLIIMNGQGKAWKAILQGTSAQLLETLTESTELALNLSLLIALPKGSGFEEIVRGCTELGVTTFIPVISERTLLNPSAQKIERWRKIALEAAEQSERQIVPQILEPIKFSIALTKVKEVKTDKYICVTRRETDHLFSYLTKPLLNPQIIATGPEGGWTTGEIDLAISAGFQPVSLGPRILRAITAPVYVASLVSAMVDTQSFS</sequence>
<dbReference type="CDD" id="cd18084">
    <property type="entry name" value="RsmE-like"/>
    <property type="match status" value="1"/>
</dbReference>
<proteinExistence type="inferred from homology"/>
<dbReference type="Gene3D" id="2.40.240.20">
    <property type="entry name" value="Hypothetical PUA domain-like, domain 1"/>
    <property type="match status" value="1"/>
</dbReference>
<evidence type="ECO:0000256" key="7">
    <source>
        <dbReference type="ARBA" id="ARBA00022603"/>
    </source>
</evidence>
<dbReference type="InterPro" id="IPR015947">
    <property type="entry name" value="PUA-like_sf"/>
</dbReference>
<dbReference type="STRING" id="497965.Cyan7822_3159"/>
<evidence type="ECO:0000256" key="11">
    <source>
        <dbReference type="ARBA" id="ARBA00047944"/>
    </source>
</evidence>
<evidence type="ECO:0000256" key="4">
    <source>
        <dbReference type="ARBA" id="ARBA00013673"/>
    </source>
</evidence>